<keyword evidence="4" id="KW-1185">Reference proteome</keyword>
<keyword evidence="2" id="KW-0812">Transmembrane</keyword>
<dbReference type="Proteomes" id="UP001055057">
    <property type="component" value="Unassembled WGS sequence"/>
</dbReference>
<evidence type="ECO:0000313" key="4">
    <source>
        <dbReference type="Proteomes" id="UP001055057"/>
    </source>
</evidence>
<dbReference type="RefSeq" id="WP_238185222.1">
    <property type="nucleotide sequence ID" value="NZ_BPRB01000349.1"/>
</dbReference>
<sequence>MHREAEARYPTGPHDAEDDHWERDERPRRGLFSRLFSLVKLAVFLIPLALFGYSYFVTDCRAGSTGGGVGQFLAAGVCARNEIVGSAFSLQDNLNALRRVIN</sequence>
<name>A0ABQ4U5Z7_9HYPH</name>
<accession>A0ABQ4U5Z7</accession>
<feature type="compositionally biased region" description="Basic and acidic residues" evidence="1">
    <location>
        <begin position="14"/>
        <end position="23"/>
    </location>
</feature>
<keyword evidence="2" id="KW-1133">Transmembrane helix</keyword>
<protein>
    <submittedName>
        <fullName evidence="3">Uncharacterized protein</fullName>
    </submittedName>
</protein>
<reference evidence="3" key="1">
    <citation type="journal article" date="2021" name="Front. Microbiol.">
        <title>Comprehensive Comparative Genomics and Phenotyping of Methylobacterium Species.</title>
        <authorList>
            <person name="Alessa O."/>
            <person name="Ogura Y."/>
            <person name="Fujitani Y."/>
            <person name="Takami H."/>
            <person name="Hayashi T."/>
            <person name="Sahin N."/>
            <person name="Tani A."/>
        </authorList>
    </citation>
    <scope>NUCLEOTIDE SEQUENCE</scope>
    <source>
        <strain evidence="3">DSM 23632</strain>
    </source>
</reference>
<evidence type="ECO:0000313" key="3">
    <source>
        <dbReference type="EMBL" id="GJE62589.1"/>
    </source>
</evidence>
<gene>
    <name evidence="3" type="ORF">MPOCJGCO_4722</name>
</gene>
<evidence type="ECO:0000256" key="1">
    <source>
        <dbReference type="SAM" id="MobiDB-lite"/>
    </source>
</evidence>
<feature type="region of interest" description="Disordered" evidence="1">
    <location>
        <begin position="1"/>
        <end position="23"/>
    </location>
</feature>
<dbReference type="EMBL" id="BPRB01000349">
    <property type="protein sequence ID" value="GJE62589.1"/>
    <property type="molecule type" value="Genomic_DNA"/>
</dbReference>
<keyword evidence="2" id="KW-0472">Membrane</keyword>
<organism evidence="3 4">
    <name type="scientific">Methylobacterium trifolii</name>
    <dbReference type="NCBI Taxonomy" id="1003092"/>
    <lineage>
        <taxon>Bacteria</taxon>
        <taxon>Pseudomonadati</taxon>
        <taxon>Pseudomonadota</taxon>
        <taxon>Alphaproteobacteria</taxon>
        <taxon>Hyphomicrobiales</taxon>
        <taxon>Methylobacteriaceae</taxon>
        <taxon>Methylobacterium</taxon>
    </lineage>
</organism>
<evidence type="ECO:0000256" key="2">
    <source>
        <dbReference type="SAM" id="Phobius"/>
    </source>
</evidence>
<comment type="caution">
    <text evidence="3">The sequence shown here is derived from an EMBL/GenBank/DDBJ whole genome shotgun (WGS) entry which is preliminary data.</text>
</comment>
<proteinExistence type="predicted"/>
<feature type="transmembrane region" description="Helical" evidence="2">
    <location>
        <begin position="35"/>
        <end position="56"/>
    </location>
</feature>
<reference evidence="3" key="2">
    <citation type="submission" date="2021-08" db="EMBL/GenBank/DDBJ databases">
        <authorList>
            <person name="Tani A."/>
            <person name="Ola A."/>
            <person name="Ogura Y."/>
            <person name="Katsura K."/>
            <person name="Hayashi T."/>
        </authorList>
    </citation>
    <scope>NUCLEOTIDE SEQUENCE</scope>
    <source>
        <strain evidence="3">DSM 23632</strain>
    </source>
</reference>